<dbReference type="FunFam" id="3.10.20.30:FF:000002">
    <property type="entry name" value="GTP pyrophosphokinase (RelA/SpoT)"/>
    <property type="match status" value="1"/>
</dbReference>
<dbReference type="Gene3D" id="3.30.460.10">
    <property type="entry name" value="Beta Polymerase, domain 2"/>
    <property type="match status" value="1"/>
</dbReference>
<dbReference type="PANTHER" id="PTHR21262">
    <property type="entry name" value="GUANOSINE-3',5'-BIS DIPHOSPHATE 3'-PYROPHOSPHOHYDROLASE"/>
    <property type="match status" value="1"/>
</dbReference>
<dbReference type="SUPFAM" id="SSF81301">
    <property type="entry name" value="Nucleotidyltransferase"/>
    <property type="match status" value="1"/>
</dbReference>
<dbReference type="InterPro" id="IPR033655">
    <property type="entry name" value="TGS_RelA/SpoT"/>
</dbReference>
<dbReference type="InterPro" id="IPR012675">
    <property type="entry name" value="Beta-grasp_dom_sf"/>
</dbReference>
<dbReference type="InterPro" id="IPR004811">
    <property type="entry name" value="RelA/Spo_fam"/>
</dbReference>
<dbReference type="Gene3D" id="1.10.3210.10">
    <property type="entry name" value="Hypothetical protein af1432"/>
    <property type="match status" value="1"/>
</dbReference>
<feature type="domain" description="TGS" evidence="4">
    <location>
        <begin position="414"/>
        <end position="477"/>
    </location>
</feature>
<dbReference type="InterPro" id="IPR006674">
    <property type="entry name" value="HD_domain"/>
</dbReference>
<dbReference type="InterPro" id="IPR007685">
    <property type="entry name" value="RelA_SpoT"/>
</dbReference>
<evidence type="ECO:0000259" key="4">
    <source>
        <dbReference type="PROSITE" id="PS51880"/>
    </source>
</evidence>
<evidence type="ECO:0000313" key="5">
    <source>
        <dbReference type="EMBL" id="PIR26879.1"/>
    </source>
</evidence>
<dbReference type="CDD" id="cd00077">
    <property type="entry name" value="HDc"/>
    <property type="match status" value="1"/>
</dbReference>
<dbReference type="Pfam" id="PF04607">
    <property type="entry name" value="RelA_SpoT"/>
    <property type="match status" value="1"/>
</dbReference>
<dbReference type="FunFam" id="1.10.3210.10:FF:000001">
    <property type="entry name" value="GTP pyrophosphokinase RelA"/>
    <property type="match status" value="1"/>
</dbReference>
<dbReference type="SUPFAM" id="SSF109604">
    <property type="entry name" value="HD-domain/PDEase-like"/>
    <property type="match status" value="1"/>
</dbReference>
<evidence type="ECO:0000313" key="6">
    <source>
        <dbReference type="Proteomes" id="UP000236846"/>
    </source>
</evidence>
<evidence type="ECO:0000256" key="2">
    <source>
        <dbReference type="RuleBase" id="RU003847"/>
    </source>
</evidence>
<organism evidence="5 6">
    <name type="scientific">Candidatus Brennerbacteria bacterium CG11_big_fil_rev_8_21_14_0_20_43_10</name>
    <dbReference type="NCBI Taxonomy" id="1974523"/>
    <lineage>
        <taxon>Bacteria</taxon>
        <taxon>Candidatus Brenneribacteriota</taxon>
    </lineage>
</organism>
<dbReference type="InterPro" id="IPR043519">
    <property type="entry name" value="NT_sf"/>
</dbReference>
<dbReference type="Pfam" id="PF02824">
    <property type="entry name" value="TGS"/>
    <property type="match status" value="1"/>
</dbReference>
<dbReference type="GO" id="GO:0015969">
    <property type="term" value="P:guanosine tetraphosphate metabolic process"/>
    <property type="evidence" value="ECO:0007669"/>
    <property type="project" value="InterPro"/>
</dbReference>
<dbReference type="InterPro" id="IPR003607">
    <property type="entry name" value="HD/PDEase_dom"/>
</dbReference>
<dbReference type="EMBL" id="PCXE01000010">
    <property type="protein sequence ID" value="PIR26879.1"/>
    <property type="molecule type" value="Genomic_DNA"/>
</dbReference>
<dbReference type="SMART" id="SM00954">
    <property type="entry name" value="RelA_SpoT"/>
    <property type="match status" value="1"/>
</dbReference>
<comment type="similarity">
    <text evidence="2">Belongs to the relA/spoT family.</text>
</comment>
<dbReference type="InterPro" id="IPR004095">
    <property type="entry name" value="TGS"/>
</dbReference>
<dbReference type="AlphaFoldDB" id="A0A2H0PXV8"/>
<comment type="caution">
    <text evidence="5">The sequence shown here is derived from an EMBL/GenBank/DDBJ whole genome shotgun (WGS) entry which is preliminary data.</text>
</comment>
<dbReference type="SMART" id="SM00471">
    <property type="entry name" value="HDc"/>
    <property type="match status" value="1"/>
</dbReference>
<dbReference type="PROSITE" id="PS51880">
    <property type="entry name" value="TGS"/>
    <property type="match status" value="1"/>
</dbReference>
<dbReference type="NCBIfam" id="TIGR00691">
    <property type="entry name" value="spoT_relA"/>
    <property type="match status" value="1"/>
</dbReference>
<dbReference type="PANTHER" id="PTHR21262:SF31">
    <property type="entry name" value="GTP PYROPHOSPHOKINASE"/>
    <property type="match status" value="1"/>
</dbReference>
<accession>A0A2H0PXV8</accession>
<dbReference type="CDD" id="cd05399">
    <property type="entry name" value="NT_Rel-Spo_like"/>
    <property type="match status" value="1"/>
</dbReference>
<evidence type="ECO:0000256" key="1">
    <source>
        <dbReference type="ARBA" id="ARBA00025704"/>
    </source>
</evidence>
<comment type="function">
    <text evidence="2">In eubacteria ppGpp (guanosine 3'-diphosphate 5'-diphosphate) is a mediator of the stringent response that coordinates a variety of cellular activities in response to changes in nutritional abundance.</text>
</comment>
<dbReference type="Proteomes" id="UP000236846">
    <property type="component" value="Unassembled WGS sequence"/>
</dbReference>
<dbReference type="PROSITE" id="PS51831">
    <property type="entry name" value="HD"/>
    <property type="match status" value="1"/>
</dbReference>
<dbReference type="CDD" id="cd01668">
    <property type="entry name" value="TGS_RSH"/>
    <property type="match status" value="1"/>
</dbReference>
<sequence length="514" mass="59916">MAKEVQTNTETLKQTLFDLISQCQKQYQRSVIETALTFAEAAHKGQMRKTNEPYINHPLRTAITIAELKMDTQTITASLLHDTIEDCDIPPKIIEEKFGNEVCELVKGVTNLGKIKYRVPRENTEKKQITENAENIRNMFLAIAQDVRVAIIKLADRLDNVLTIEGIRHEKQYRYAAETLEVHAPLAHRLGIHTIAAGLEDATFPYVYPKEYQWVKTLFETNAQKLTIYIQKVVEKLKSILKEENMSDVTVEYRIKHLYSLWQKLERVDRDITRIHDIAAMRIVTQSIEECYQILGIIHSLWKPVPERFRDYIALPKPNGYQAIHTDVFCDDNRIVEIQIKTQEMHEQAEHGIAAHWFYSSIRTRKPTQHYKKRTAIKTPELPKELTWINQLQEWQHYFHNPEEFVESLKIDYFKDRVFVLTPKGKVIDLPRGATAVDFAYHIHTTLGNECSGVKINGKNCPLNQELQSMNIVEILTQKGKKPSLQWLEFVKTAIAKEKIKHELKQNIRKLEKR</sequence>
<evidence type="ECO:0000259" key="3">
    <source>
        <dbReference type="PROSITE" id="PS51831"/>
    </source>
</evidence>
<proteinExistence type="inferred from homology"/>
<dbReference type="SUPFAM" id="SSF81271">
    <property type="entry name" value="TGS-like"/>
    <property type="match status" value="1"/>
</dbReference>
<feature type="domain" description="HD" evidence="3">
    <location>
        <begin position="54"/>
        <end position="161"/>
    </location>
</feature>
<name>A0A2H0PXV8_9BACT</name>
<dbReference type="GO" id="GO:0005886">
    <property type="term" value="C:plasma membrane"/>
    <property type="evidence" value="ECO:0007669"/>
    <property type="project" value="TreeGrafter"/>
</dbReference>
<reference evidence="5 6" key="1">
    <citation type="submission" date="2017-09" db="EMBL/GenBank/DDBJ databases">
        <title>Depth-based differentiation of microbial function through sediment-hosted aquifers and enrichment of novel symbionts in the deep terrestrial subsurface.</title>
        <authorList>
            <person name="Probst A.J."/>
            <person name="Ladd B."/>
            <person name="Jarett J.K."/>
            <person name="Geller-Mcgrath D.E."/>
            <person name="Sieber C.M."/>
            <person name="Emerson J.B."/>
            <person name="Anantharaman K."/>
            <person name="Thomas B.C."/>
            <person name="Malmstrom R."/>
            <person name="Stieglmeier M."/>
            <person name="Klingl A."/>
            <person name="Woyke T."/>
            <person name="Ryan C.M."/>
            <person name="Banfield J.F."/>
        </authorList>
    </citation>
    <scope>NUCLEOTIDE SEQUENCE [LARGE SCALE GENOMIC DNA]</scope>
    <source>
        <strain evidence="5">CG11_big_fil_rev_8_21_14_0_20_43_10</strain>
    </source>
</reference>
<gene>
    <name evidence="5" type="ORF">COV41_00445</name>
</gene>
<dbReference type="InterPro" id="IPR012676">
    <property type="entry name" value="TGS-like"/>
</dbReference>
<protein>
    <recommendedName>
        <fullName evidence="7">TGS domain-containing protein</fullName>
    </recommendedName>
</protein>
<dbReference type="Gene3D" id="3.10.20.30">
    <property type="match status" value="1"/>
</dbReference>
<comment type="pathway">
    <text evidence="1">Purine metabolism.</text>
</comment>
<evidence type="ECO:0008006" key="7">
    <source>
        <dbReference type="Google" id="ProtNLM"/>
    </source>
</evidence>
<dbReference type="Pfam" id="PF13328">
    <property type="entry name" value="HD_4"/>
    <property type="match status" value="1"/>
</dbReference>